<dbReference type="RefSeq" id="WP_377469607.1">
    <property type="nucleotide sequence ID" value="NZ_JBHLWN010000031.1"/>
</dbReference>
<proteinExistence type="predicted"/>
<evidence type="ECO:0000313" key="1">
    <source>
        <dbReference type="EMBL" id="MFC0212442.1"/>
    </source>
</evidence>
<dbReference type="Proteomes" id="UP001589776">
    <property type="component" value="Unassembled WGS sequence"/>
</dbReference>
<name>A0ABV6DIJ9_9BACL</name>
<gene>
    <name evidence="1" type="ORF">ACFFK0_08205</name>
</gene>
<protein>
    <submittedName>
        <fullName evidence="1">Uncharacterized protein</fullName>
    </submittedName>
</protein>
<dbReference type="EMBL" id="JBHLWN010000031">
    <property type="protein sequence ID" value="MFC0212442.1"/>
    <property type="molecule type" value="Genomic_DNA"/>
</dbReference>
<sequence length="83" mass="9119">MGAKQLMTVEPVNGIGQKSCGIGIGDGSVVTKMKKKKPAKLTFNYIPSGTVYTPQQEADFIVKEQQLINYVIEHLLPQKALEK</sequence>
<reference evidence="1 2" key="1">
    <citation type="submission" date="2024-09" db="EMBL/GenBank/DDBJ databases">
        <authorList>
            <person name="Sun Q."/>
            <person name="Mori K."/>
        </authorList>
    </citation>
    <scope>NUCLEOTIDE SEQUENCE [LARGE SCALE GENOMIC DNA]</scope>
    <source>
        <strain evidence="1 2">CCM 7759</strain>
    </source>
</reference>
<evidence type="ECO:0000313" key="2">
    <source>
        <dbReference type="Proteomes" id="UP001589776"/>
    </source>
</evidence>
<keyword evidence="2" id="KW-1185">Reference proteome</keyword>
<comment type="caution">
    <text evidence="1">The sequence shown here is derived from an EMBL/GenBank/DDBJ whole genome shotgun (WGS) entry which is preliminary data.</text>
</comment>
<organism evidence="1 2">
    <name type="scientific">Paenibacillus chartarius</name>
    <dbReference type="NCBI Taxonomy" id="747481"/>
    <lineage>
        <taxon>Bacteria</taxon>
        <taxon>Bacillati</taxon>
        <taxon>Bacillota</taxon>
        <taxon>Bacilli</taxon>
        <taxon>Bacillales</taxon>
        <taxon>Paenibacillaceae</taxon>
        <taxon>Paenibacillus</taxon>
    </lineage>
</organism>
<accession>A0ABV6DIJ9</accession>